<dbReference type="OrthoDB" id="543156at2759"/>
<dbReference type="AlphaFoldDB" id="A0A0P7B2Z4"/>
<gene>
    <name evidence="2" type="ORF">AK830_g10748</name>
</gene>
<reference evidence="2 3" key="1">
    <citation type="submission" date="2015-09" db="EMBL/GenBank/DDBJ databases">
        <title>Draft genome of a European isolate of the apple canker pathogen Neonectria ditissima.</title>
        <authorList>
            <person name="Gomez-Cortecero A."/>
            <person name="Harrison R.J."/>
            <person name="Armitage A.D."/>
        </authorList>
    </citation>
    <scope>NUCLEOTIDE SEQUENCE [LARGE SCALE GENOMIC DNA]</scope>
    <source>
        <strain evidence="2 3">R09/05</strain>
    </source>
</reference>
<keyword evidence="3" id="KW-1185">Reference proteome</keyword>
<proteinExistence type="predicted"/>
<dbReference type="InterPro" id="IPR052158">
    <property type="entry name" value="INH-QAR"/>
</dbReference>
<dbReference type="PANTHER" id="PTHR43130">
    <property type="entry name" value="ARAC-FAMILY TRANSCRIPTIONAL REGULATOR"/>
    <property type="match status" value="1"/>
</dbReference>
<dbReference type="InterPro" id="IPR029062">
    <property type="entry name" value="Class_I_gatase-like"/>
</dbReference>
<name>A0A0P7B2Z4_9HYPO</name>
<accession>A0A0P7B2Z4</accession>
<organism evidence="2 3">
    <name type="scientific">Neonectria ditissima</name>
    <dbReference type="NCBI Taxonomy" id="78410"/>
    <lineage>
        <taxon>Eukaryota</taxon>
        <taxon>Fungi</taxon>
        <taxon>Dikarya</taxon>
        <taxon>Ascomycota</taxon>
        <taxon>Pezizomycotina</taxon>
        <taxon>Sordariomycetes</taxon>
        <taxon>Hypocreomycetidae</taxon>
        <taxon>Hypocreales</taxon>
        <taxon>Nectriaceae</taxon>
        <taxon>Neonectria</taxon>
    </lineage>
</organism>
<feature type="domain" description="DJ-1/PfpI" evidence="1">
    <location>
        <begin position="59"/>
        <end position="196"/>
    </location>
</feature>
<dbReference type="InterPro" id="IPR002818">
    <property type="entry name" value="DJ-1/PfpI"/>
</dbReference>
<dbReference type="Proteomes" id="UP000050424">
    <property type="component" value="Unassembled WGS sequence"/>
</dbReference>
<dbReference type="SUPFAM" id="SSF52317">
    <property type="entry name" value="Class I glutamine amidotransferase-like"/>
    <property type="match status" value="1"/>
</dbReference>
<evidence type="ECO:0000313" key="3">
    <source>
        <dbReference type="Proteomes" id="UP000050424"/>
    </source>
</evidence>
<comment type="caution">
    <text evidence="2">The sequence shown here is derived from an EMBL/GenBank/DDBJ whole genome shotgun (WGS) entry which is preliminary data.</text>
</comment>
<evidence type="ECO:0000313" key="2">
    <source>
        <dbReference type="EMBL" id="KPM35811.1"/>
    </source>
</evidence>
<sequence>MTGLNLSNPGRPIHVGVILMNSVTEVLDVAPVDALHSLDTEFVNTLPDEGVPPHFKAQSLAIEIHWISQDGPEKHSRLTSGMSILPTHSFETAPKLDICLMGAHTGGYEPNETELAYVRKAFDECTAFLSICGGIDVPRMAGCLKGMTATGPRGLLGLFRAQTPDTNWVEKRWVRDGRLWSSGALLNGTDMMTNFVNHYWGGKDEETLGSFMMKFGGFPDRDVDYKDVPWAF</sequence>
<dbReference type="EMBL" id="LKCW01000231">
    <property type="protein sequence ID" value="KPM35811.1"/>
    <property type="molecule type" value="Genomic_DNA"/>
</dbReference>
<protein>
    <recommendedName>
        <fullName evidence="1">DJ-1/PfpI domain-containing protein</fullName>
    </recommendedName>
</protein>
<dbReference type="STRING" id="78410.A0A0P7B2Z4"/>
<dbReference type="Gene3D" id="3.40.50.880">
    <property type="match status" value="1"/>
</dbReference>
<evidence type="ECO:0000259" key="1">
    <source>
        <dbReference type="Pfam" id="PF01965"/>
    </source>
</evidence>
<dbReference type="Pfam" id="PF01965">
    <property type="entry name" value="DJ-1_PfpI"/>
    <property type="match status" value="1"/>
</dbReference>
<dbReference type="PANTHER" id="PTHR43130:SF7">
    <property type="entry name" value="DJ-1_PFPI DOMAIN-CONTAINING PROTEIN"/>
    <property type="match status" value="1"/>
</dbReference>